<feature type="compositionally biased region" description="Low complexity" evidence="1">
    <location>
        <begin position="37"/>
        <end position="49"/>
    </location>
</feature>
<feature type="chain" id="PRO_5039425048" evidence="2">
    <location>
        <begin position="19"/>
        <end position="337"/>
    </location>
</feature>
<evidence type="ECO:0000313" key="6">
    <source>
        <dbReference type="Proteomes" id="UP000886842"/>
    </source>
</evidence>
<dbReference type="InterPro" id="IPR035328">
    <property type="entry name" value="DUF3048_C"/>
</dbReference>
<evidence type="ECO:0000313" key="5">
    <source>
        <dbReference type="EMBL" id="HIT76414.1"/>
    </source>
</evidence>
<feature type="domain" description="DUF3048" evidence="3">
    <location>
        <begin position="72"/>
        <end position="193"/>
    </location>
</feature>
<feature type="domain" description="DUF3048" evidence="4">
    <location>
        <begin position="229"/>
        <end position="332"/>
    </location>
</feature>
<name>A0A9D1KMK7_9ACTN</name>
<dbReference type="InterPro" id="IPR023158">
    <property type="entry name" value="YerB-like_sf"/>
</dbReference>
<dbReference type="PROSITE" id="PS51257">
    <property type="entry name" value="PROKAR_LIPOPROTEIN"/>
    <property type="match status" value="1"/>
</dbReference>
<accession>A0A9D1KMK7</accession>
<comment type="caution">
    <text evidence="5">The sequence shown here is derived from an EMBL/GenBank/DDBJ whole genome shotgun (WGS) entry which is preliminary data.</text>
</comment>
<gene>
    <name evidence="5" type="ORF">IAA98_12585</name>
</gene>
<feature type="signal peptide" evidence="2">
    <location>
        <begin position="1"/>
        <end position="18"/>
    </location>
</feature>
<dbReference type="Pfam" id="PF17479">
    <property type="entry name" value="DUF3048_C"/>
    <property type="match status" value="1"/>
</dbReference>
<dbReference type="Gene3D" id="3.50.90.10">
    <property type="entry name" value="YerB-like"/>
    <property type="match status" value="1"/>
</dbReference>
<evidence type="ECO:0000259" key="3">
    <source>
        <dbReference type="Pfam" id="PF11258"/>
    </source>
</evidence>
<sequence>MHLRLRLPALLITLFVLAVSGCSNDTAEEPPPPAPPASSEASEPTPTETPTKKPKPKPKPKPTDALNGGKVSKNGVYAVKIDNVAQARPQIGISAADIIVVEEVESSLTRLVAVFHSSYPKAVGPVRSARNTDVEFLPLFGKPGLVYSGANRKVQANVQGSKNLVAMERSDRDSSRPAPHNVVVNLADLAKNSKVGKAPKSIGWTFNGSEKAWKRAKKSGKQTEKVGADTFTFTRKGKRYQIAVNGDTYDDATTRKNLLADNIVVLSVKNRRDTDTTSNLSIVSETVGKGKVSITRNGKTITGTWQRKKVGSPMTFTDAKGKPIELKPGKTWLLLQG</sequence>
<evidence type="ECO:0000256" key="2">
    <source>
        <dbReference type="SAM" id="SignalP"/>
    </source>
</evidence>
<protein>
    <submittedName>
        <fullName evidence="5">DUF3048 domain-containing protein</fullName>
    </submittedName>
</protein>
<dbReference type="Proteomes" id="UP000886842">
    <property type="component" value="Unassembled WGS sequence"/>
</dbReference>
<evidence type="ECO:0000259" key="4">
    <source>
        <dbReference type="Pfam" id="PF17479"/>
    </source>
</evidence>
<organism evidence="5 6">
    <name type="scientific">Candidatus Avipropionibacterium avicola</name>
    <dbReference type="NCBI Taxonomy" id="2840701"/>
    <lineage>
        <taxon>Bacteria</taxon>
        <taxon>Bacillati</taxon>
        <taxon>Actinomycetota</taxon>
        <taxon>Actinomycetes</taxon>
        <taxon>Propionibacteriales</taxon>
        <taxon>Propionibacteriaceae</taxon>
        <taxon>Propionibacteriaceae incertae sedis</taxon>
        <taxon>Candidatus Avipropionibacterium</taxon>
    </lineage>
</organism>
<dbReference type="SUPFAM" id="SSF159774">
    <property type="entry name" value="YerB-like"/>
    <property type="match status" value="1"/>
</dbReference>
<dbReference type="AlphaFoldDB" id="A0A9D1KMK7"/>
<reference evidence="5" key="2">
    <citation type="journal article" date="2021" name="PeerJ">
        <title>Extensive microbial diversity within the chicken gut microbiome revealed by metagenomics and culture.</title>
        <authorList>
            <person name="Gilroy R."/>
            <person name="Ravi A."/>
            <person name="Getino M."/>
            <person name="Pursley I."/>
            <person name="Horton D.L."/>
            <person name="Alikhan N.F."/>
            <person name="Baker D."/>
            <person name="Gharbi K."/>
            <person name="Hall N."/>
            <person name="Watson M."/>
            <person name="Adriaenssens E.M."/>
            <person name="Foster-Nyarko E."/>
            <person name="Jarju S."/>
            <person name="Secka A."/>
            <person name="Antonio M."/>
            <person name="Oren A."/>
            <person name="Chaudhuri R.R."/>
            <person name="La Ragione R."/>
            <person name="Hildebrand F."/>
            <person name="Pallen M.J."/>
        </authorList>
    </citation>
    <scope>NUCLEOTIDE SEQUENCE</scope>
    <source>
        <strain evidence="5">ChiGjej1B1-24693</strain>
    </source>
</reference>
<dbReference type="EMBL" id="DVLP01000368">
    <property type="protein sequence ID" value="HIT76414.1"/>
    <property type="molecule type" value="Genomic_DNA"/>
</dbReference>
<reference evidence="5" key="1">
    <citation type="submission" date="2020-10" db="EMBL/GenBank/DDBJ databases">
        <authorList>
            <person name="Gilroy R."/>
        </authorList>
    </citation>
    <scope>NUCLEOTIDE SEQUENCE</scope>
    <source>
        <strain evidence="5">ChiGjej1B1-24693</strain>
    </source>
</reference>
<proteinExistence type="predicted"/>
<feature type="region of interest" description="Disordered" evidence="1">
    <location>
        <begin position="24"/>
        <end position="69"/>
    </location>
</feature>
<dbReference type="InterPro" id="IPR021416">
    <property type="entry name" value="DUF3048_N"/>
</dbReference>
<evidence type="ECO:0000256" key="1">
    <source>
        <dbReference type="SAM" id="MobiDB-lite"/>
    </source>
</evidence>
<keyword evidence="2" id="KW-0732">Signal</keyword>
<dbReference type="Pfam" id="PF11258">
    <property type="entry name" value="DUF3048"/>
    <property type="match status" value="1"/>
</dbReference>